<dbReference type="Pfam" id="PF00501">
    <property type="entry name" value="AMP-binding"/>
    <property type="match status" value="1"/>
</dbReference>
<organism evidence="3 4">
    <name type="scientific">Mycolicibacter sinensis (strain JDM601)</name>
    <name type="common">Mycobacterium sinense</name>
    <dbReference type="NCBI Taxonomy" id="875328"/>
    <lineage>
        <taxon>Bacteria</taxon>
        <taxon>Bacillati</taxon>
        <taxon>Actinomycetota</taxon>
        <taxon>Actinomycetes</taxon>
        <taxon>Mycobacteriales</taxon>
        <taxon>Mycobacteriaceae</taxon>
        <taxon>Mycolicibacter</taxon>
    </lineage>
</organism>
<evidence type="ECO:0000313" key="3">
    <source>
        <dbReference type="EMBL" id="OBG10888.1"/>
    </source>
</evidence>
<reference evidence="4" key="1">
    <citation type="submission" date="2016-06" db="EMBL/GenBank/DDBJ databases">
        <authorList>
            <person name="Sutton G."/>
            <person name="Brinkac L."/>
            <person name="Sanka R."/>
            <person name="Adams M."/>
            <person name="Lau E."/>
            <person name="Mehaffy C."/>
            <person name="Tameris M."/>
            <person name="Hatherill M."/>
            <person name="Hanekom W."/>
            <person name="Mahomed H."/>
            <person name="Mcshane H."/>
        </authorList>
    </citation>
    <scope>NUCLEOTIDE SEQUENCE [LARGE SCALE GENOMIC DNA]</scope>
    <source>
        <strain evidence="4">852014-51077_SCH5608930-a</strain>
    </source>
</reference>
<dbReference type="GO" id="GO:0031177">
    <property type="term" value="F:phosphopantetheine binding"/>
    <property type="evidence" value="ECO:0007669"/>
    <property type="project" value="TreeGrafter"/>
</dbReference>
<dbReference type="PANTHER" id="PTHR45527:SF1">
    <property type="entry name" value="FATTY ACID SYNTHASE"/>
    <property type="match status" value="1"/>
</dbReference>
<dbReference type="GO" id="GO:0044550">
    <property type="term" value="P:secondary metabolite biosynthetic process"/>
    <property type="evidence" value="ECO:0007669"/>
    <property type="project" value="TreeGrafter"/>
</dbReference>
<dbReference type="GO" id="GO:0005737">
    <property type="term" value="C:cytoplasm"/>
    <property type="evidence" value="ECO:0007669"/>
    <property type="project" value="TreeGrafter"/>
</dbReference>
<dbReference type="GO" id="GO:0043041">
    <property type="term" value="P:amino acid activation for nonribosomal peptide biosynthetic process"/>
    <property type="evidence" value="ECO:0007669"/>
    <property type="project" value="TreeGrafter"/>
</dbReference>
<dbReference type="SUPFAM" id="SSF56801">
    <property type="entry name" value="Acetyl-CoA synthetase-like"/>
    <property type="match status" value="1"/>
</dbReference>
<dbReference type="InterPro" id="IPR025110">
    <property type="entry name" value="AMP-bd_C"/>
</dbReference>
<evidence type="ECO:0000259" key="1">
    <source>
        <dbReference type="Pfam" id="PF00501"/>
    </source>
</evidence>
<dbReference type="PROSITE" id="PS00455">
    <property type="entry name" value="AMP_BINDING"/>
    <property type="match status" value="1"/>
</dbReference>
<protein>
    <submittedName>
        <fullName evidence="3">Acyl-CoA synthetase</fullName>
    </submittedName>
</protein>
<evidence type="ECO:0000313" key="4">
    <source>
        <dbReference type="Proteomes" id="UP000093985"/>
    </source>
</evidence>
<dbReference type="InterPro" id="IPR020845">
    <property type="entry name" value="AMP-binding_CS"/>
</dbReference>
<sequence length="520" mass="56162">MTHTIFSDADIAFADTAGFGEVMADFAAAARHAADLPALVHNGSAITYRELAARICRTAARYRRRRAATERPDALIGALVSPTPTVAEHLLAMLQAGETYCPIDAALPAGRKMALAAALGVDHLVTLAPEHCGVTNLRLQVLDEAPVARGDLSWQQDHPAYILCTSGSTGAPKPVVISQHALAVTVRMLRRLFALTPHDRVLQFASLGWDTCLEEMLPALTAGAAVVFDDAAHSGSFPRFVRMVAERGITVLDLPTAFWHELVLFLHEQRETLPDCVRLVVIGGERVDPTRLRQWRSLDSGQVMLLNTYGCTETTMVTHAVRLSGPGTERGVADHEGEVPLGRPLAHVRDHVSDDGELLVAGPNLATGYLGLPELTAIGFPFADYGFGPTRWFRTGDVVVRRDAGLLYPRGRIDDQVKVLGVRVHPAEVEAQLQNHPAVAGAVVVGERRLGHTTLCAYVVAAAGTTSAELRRHLRERLPAQFVPSRVQFIAALSYTSSGKIDRAATREAATDCHSRGVSR</sequence>
<dbReference type="Proteomes" id="UP000093985">
    <property type="component" value="Unassembled WGS sequence"/>
</dbReference>
<name>A0A1A2E7C7_MYCSD</name>
<dbReference type="PANTHER" id="PTHR45527">
    <property type="entry name" value="NONRIBOSOMAL PEPTIDE SYNTHETASE"/>
    <property type="match status" value="1"/>
</dbReference>
<accession>A0A1A2E7C7</accession>
<dbReference type="InterPro" id="IPR045851">
    <property type="entry name" value="AMP-bd_C_sf"/>
</dbReference>
<gene>
    <name evidence="3" type="ORF">A5771_19740</name>
</gene>
<dbReference type="AlphaFoldDB" id="A0A1A2E7C7"/>
<dbReference type="OrthoDB" id="2472181at2"/>
<proteinExistence type="predicted"/>
<evidence type="ECO:0000259" key="2">
    <source>
        <dbReference type="Pfam" id="PF13193"/>
    </source>
</evidence>
<comment type="caution">
    <text evidence="3">The sequence shown here is derived from an EMBL/GenBank/DDBJ whole genome shotgun (WGS) entry which is preliminary data.</text>
</comment>
<dbReference type="InterPro" id="IPR042099">
    <property type="entry name" value="ANL_N_sf"/>
</dbReference>
<dbReference type="Pfam" id="PF13193">
    <property type="entry name" value="AMP-binding_C"/>
    <property type="match status" value="1"/>
</dbReference>
<dbReference type="EMBL" id="LZIN01000003">
    <property type="protein sequence ID" value="OBG10888.1"/>
    <property type="molecule type" value="Genomic_DNA"/>
</dbReference>
<dbReference type="Gene3D" id="3.40.50.12780">
    <property type="entry name" value="N-terminal domain of ligase-like"/>
    <property type="match status" value="1"/>
</dbReference>
<dbReference type="InterPro" id="IPR000873">
    <property type="entry name" value="AMP-dep_synth/lig_dom"/>
</dbReference>
<feature type="domain" description="AMP-dependent synthetase/ligase" evidence="1">
    <location>
        <begin position="28"/>
        <end position="370"/>
    </location>
</feature>
<dbReference type="Gene3D" id="3.30.300.30">
    <property type="match status" value="1"/>
</dbReference>
<feature type="domain" description="AMP-binding enzyme C-terminal" evidence="2">
    <location>
        <begin position="428"/>
        <end position="500"/>
    </location>
</feature>